<keyword evidence="4 5" id="KW-0663">Pyridoxal phosphate</keyword>
<dbReference type="SUPFAM" id="SSF53383">
    <property type="entry name" value="PLP-dependent transferases"/>
    <property type="match status" value="1"/>
</dbReference>
<feature type="region of interest" description="Disordered" evidence="6">
    <location>
        <begin position="196"/>
        <end position="234"/>
    </location>
</feature>
<accession>A0A9P7SXW1</accession>
<name>A0A9P7SXW1_9HYPO</name>
<dbReference type="Pfam" id="PF00155">
    <property type="entry name" value="Aminotran_1_2"/>
    <property type="match status" value="2"/>
</dbReference>
<dbReference type="PANTHER" id="PTHR13693">
    <property type="entry name" value="CLASS II AMINOTRANSFERASE/8-AMINO-7-OXONONANOATE SYNTHASE"/>
    <property type="match status" value="1"/>
</dbReference>
<dbReference type="GO" id="GO:0016740">
    <property type="term" value="F:transferase activity"/>
    <property type="evidence" value="ECO:0007669"/>
    <property type="project" value="UniProtKB-KW"/>
</dbReference>
<dbReference type="GO" id="GO:0030170">
    <property type="term" value="F:pyridoxal phosphate binding"/>
    <property type="evidence" value="ECO:0007669"/>
    <property type="project" value="InterPro"/>
</dbReference>
<proteinExistence type="inferred from homology"/>
<feature type="domain" description="Aminotransferase class I/classII large" evidence="7">
    <location>
        <begin position="233"/>
        <end position="460"/>
    </location>
</feature>
<dbReference type="InterPro" id="IPR015424">
    <property type="entry name" value="PyrdxlP-dep_Trfase"/>
</dbReference>
<keyword evidence="3" id="KW-0808">Transferase</keyword>
<comment type="cofactor">
    <cofactor evidence="1 5">
        <name>pyridoxal 5'-phosphate</name>
        <dbReference type="ChEBI" id="CHEBI:597326"/>
    </cofactor>
</comment>
<feature type="compositionally biased region" description="Low complexity" evidence="6">
    <location>
        <begin position="219"/>
        <end position="228"/>
    </location>
</feature>
<dbReference type="OrthoDB" id="2382073at2759"/>
<dbReference type="InterPro" id="IPR050087">
    <property type="entry name" value="AON_synthase_class-II"/>
</dbReference>
<dbReference type="InterPro" id="IPR004839">
    <property type="entry name" value="Aminotransferase_I/II_large"/>
</dbReference>
<gene>
    <name evidence="8" type="ORF">E4U43_003034</name>
</gene>
<evidence type="ECO:0000256" key="1">
    <source>
        <dbReference type="ARBA" id="ARBA00001933"/>
    </source>
</evidence>
<evidence type="ECO:0000256" key="6">
    <source>
        <dbReference type="SAM" id="MobiDB-lite"/>
    </source>
</evidence>
<dbReference type="EMBL" id="SRPW01002139">
    <property type="protein sequence ID" value="KAG5995409.1"/>
    <property type="molecule type" value="Genomic_DNA"/>
</dbReference>
<reference evidence="8" key="1">
    <citation type="journal article" date="2020" name="bioRxiv">
        <title>Whole genome comparisons of ergot fungi reveals the divergence and evolution of species within the genus Claviceps are the result of varying mechanisms driving genome evolution and host range expansion.</title>
        <authorList>
            <person name="Wyka S.A."/>
            <person name="Mondo S.J."/>
            <person name="Liu M."/>
            <person name="Dettman J."/>
            <person name="Nalam V."/>
            <person name="Broders K.D."/>
        </authorList>
    </citation>
    <scope>NUCLEOTIDE SEQUENCE</scope>
    <source>
        <strain evidence="8">CCC 602</strain>
    </source>
</reference>
<dbReference type="InterPro" id="IPR015421">
    <property type="entry name" value="PyrdxlP-dep_Trfase_major"/>
</dbReference>
<evidence type="ECO:0000256" key="4">
    <source>
        <dbReference type="ARBA" id="ARBA00022898"/>
    </source>
</evidence>
<dbReference type="PROSITE" id="PS00599">
    <property type="entry name" value="AA_TRANSFER_CLASS_2"/>
    <property type="match status" value="1"/>
</dbReference>
<keyword evidence="9" id="KW-1185">Reference proteome</keyword>
<dbReference type="Proteomes" id="UP000748025">
    <property type="component" value="Unassembled WGS sequence"/>
</dbReference>
<organism evidence="8 9">
    <name type="scientific">Claviceps pusilla</name>
    <dbReference type="NCBI Taxonomy" id="123648"/>
    <lineage>
        <taxon>Eukaryota</taxon>
        <taxon>Fungi</taxon>
        <taxon>Dikarya</taxon>
        <taxon>Ascomycota</taxon>
        <taxon>Pezizomycotina</taxon>
        <taxon>Sordariomycetes</taxon>
        <taxon>Hypocreomycetidae</taxon>
        <taxon>Hypocreales</taxon>
        <taxon>Clavicipitaceae</taxon>
        <taxon>Claviceps</taxon>
    </lineage>
</organism>
<evidence type="ECO:0000313" key="9">
    <source>
        <dbReference type="Proteomes" id="UP000748025"/>
    </source>
</evidence>
<evidence type="ECO:0000256" key="3">
    <source>
        <dbReference type="ARBA" id="ARBA00022679"/>
    </source>
</evidence>
<evidence type="ECO:0000256" key="2">
    <source>
        <dbReference type="ARBA" id="ARBA00010008"/>
    </source>
</evidence>
<comment type="similarity">
    <text evidence="2">Belongs to the class-II pyridoxal-phosphate-dependent aminotransferase family. BioF subfamily.</text>
</comment>
<dbReference type="InterPro" id="IPR001917">
    <property type="entry name" value="Aminotrans_II_pyridoxalP_BS"/>
</dbReference>
<dbReference type="AlphaFoldDB" id="A0A9P7SXW1"/>
<feature type="domain" description="Aminotransferase class I/classII large" evidence="7">
    <location>
        <begin position="39"/>
        <end position="171"/>
    </location>
</feature>
<feature type="compositionally biased region" description="Basic and acidic residues" evidence="6">
    <location>
        <begin position="208"/>
        <end position="218"/>
    </location>
</feature>
<dbReference type="InterPro" id="IPR015422">
    <property type="entry name" value="PyrdxlP-dep_Trfase_small"/>
</dbReference>
<dbReference type="Gene3D" id="3.40.640.10">
    <property type="entry name" value="Type I PLP-dependent aspartate aminotransferase-like (Major domain)"/>
    <property type="match status" value="2"/>
</dbReference>
<protein>
    <recommendedName>
        <fullName evidence="7">Aminotransferase class I/classII large domain-containing protein</fullName>
    </recommendedName>
</protein>
<evidence type="ECO:0000313" key="8">
    <source>
        <dbReference type="EMBL" id="KAG5995409.1"/>
    </source>
</evidence>
<dbReference type="PANTHER" id="PTHR13693:SF77">
    <property type="entry name" value="8-AMINO-7-OXONONANOATE SYNTHASE"/>
    <property type="match status" value="1"/>
</dbReference>
<sequence>MADSRPDPSPLDKTYSDLLARRKSHNRFRTLTLRDPGAVDFSSNGYLSLSTHPAIREQYLARLAQASSSSSSSSSQDTFSLGSCGSRLLDGNSPLAEKLEREIAAFHGAPAALLFNSGFEANTGLFGCAPQTGDVVVYDELIHASVHDGIRLSRAEGLAFAHNCVRRRVDMDGAPSGHAAGGLPSLEEVLEGLEDLEQGGGGDASGDMGRDGDGHGDEMTMTTTTTTNNKRKRQRRRNVFVAVEAVYSMDGDVAPLRTLVDCVEACLPRGNGYVIVDEAHSTGWMGERGRGLVSSLGLEERIWARVHTFGKAMGCAGAAVLCSPTTRSYLINYARSLIYTTAMGFPLLTAIQTIYDFLSTGQAGPLSASLVSLMAQTHRLLGAVSRKHAPPSCLFRLPASPPRSPILPLFSNRARSLAAHCQKRGYMVRAIVAPTVPTGTDRVRLCLHAANTVGEVRGLCLAMEEWLEGQLGGLGGARRVVDERGTSALSKL</sequence>
<evidence type="ECO:0000256" key="5">
    <source>
        <dbReference type="RuleBase" id="RU003693"/>
    </source>
</evidence>
<comment type="caution">
    <text evidence="8">The sequence shown here is derived from an EMBL/GenBank/DDBJ whole genome shotgun (WGS) entry which is preliminary data.</text>
</comment>
<dbReference type="GO" id="GO:0009102">
    <property type="term" value="P:biotin biosynthetic process"/>
    <property type="evidence" value="ECO:0007669"/>
    <property type="project" value="TreeGrafter"/>
</dbReference>
<evidence type="ECO:0000259" key="7">
    <source>
        <dbReference type="Pfam" id="PF00155"/>
    </source>
</evidence>
<dbReference type="Gene3D" id="3.90.1150.10">
    <property type="entry name" value="Aspartate Aminotransferase, domain 1"/>
    <property type="match status" value="2"/>
</dbReference>